<proteinExistence type="predicted"/>
<comment type="caution">
    <text evidence="1">The sequence shown here is derived from an EMBL/GenBank/DDBJ whole genome shotgun (WGS) entry which is preliminary data.</text>
</comment>
<dbReference type="EMBL" id="JAESDN010000008">
    <property type="protein sequence ID" value="KAG7046924.1"/>
    <property type="molecule type" value="Genomic_DNA"/>
</dbReference>
<organism evidence="1 2">
    <name type="scientific">Colletotrichum scovillei</name>
    <dbReference type="NCBI Taxonomy" id="1209932"/>
    <lineage>
        <taxon>Eukaryota</taxon>
        <taxon>Fungi</taxon>
        <taxon>Dikarya</taxon>
        <taxon>Ascomycota</taxon>
        <taxon>Pezizomycotina</taxon>
        <taxon>Sordariomycetes</taxon>
        <taxon>Hypocreomycetidae</taxon>
        <taxon>Glomerellales</taxon>
        <taxon>Glomerellaceae</taxon>
        <taxon>Colletotrichum</taxon>
        <taxon>Colletotrichum acutatum species complex</taxon>
    </lineage>
</organism>
<dbReference type="Proteomes" id="UP000699042">
    <property type="component" value="Unassembled WGS sequence"/>
</dbReference>
<sequence>MWLCKIKVEGAQSSRRRAARLTGLLQPRLASSTFNRRGLPTATSATVDTKYGRRNSEGAFLAQSFGFRDPAVKFSALNSSKQLLAQILK</sequence>
<name>A0A9P7R3K2_9PEZI</name>
<reference evidence="1" key="1">
    <citation type="submission" date="2021-05" db="EMBL/GenBank/DDBJ databases">
        <title>Comparative genomics of three Colletotrichum scovillei strains and genetic complementation revealed genes involved fungal growth and virulence on chili pepper.</title>
        <authorList>
            <person name="Hsieh D.-K."/>
            <person name="Chuang S.-C."/>
            <person name="Chen C.-Y."/>
            <person name="Chao Y.-T."/>
            <person name="Lu M.-Y.J."/>
            <person name="Lee M.-H."/>
            <person name="Shih M.-C."/>
        </authorList>
    </citation>
    <scope>NUCLEOTIDE SEQUENCE</scope>
    <source>
        <strain evidence="1">Coll-153</strain>
    </source>
</reference>
<evidence type="ECO:0000313" key="1">
    <source>
        <dbReference type="EMBL" id="KAG7046924.1"/>
    </source>
</evidence>
<keyword evidence="2" id="KW-1185">Reference proteome</keyword>
<protein>
    <submittedName>
        <fullName evidence="1">Uncharacterized protein</fullName>
    </submittedName>
</protein>
<dbReference type="AlphaFoldDB" id="A0A9P7R3K2"/>
<gene>
    <name evidence="1" type="ORF">JMJ77_015141</name>
</gene>
<accession>A0A9P7R3K2</accession>
<evidence type="ECO:0000313" key="2">
    <source>
        <dbReference type="Proteomes" id="UP000699042"/>
    </source>
</evidence>